<dbReference type="GO" id="GO:0005524">
    <property type="term" value="F:ATP binding"/>
    <property type="evidence" value="ECO:0007669"/>
    <property type="project" value="UniProtKB-KW"/>
</dbReference>
<keyword evidence="5" id="KW-0479">Metal-binding</keyword>
<dbReference type="Pfam" id="PF03281">
    <property type="entry name" value="Mab-21"/>
    <property type="match status" value="1"/>
</dbReference>
<accession>A0A8B6EPX3</accession>
<sequence length="511" mass="59418">MQIKVIHEGQLTEVFDITTWMSVSKFINKASDVLFRFNLFSVPHSHLSFNDLSDNHTRQKMFQYRGEFEEIEENENCNLLSVLERKLSEERHVCSHQLRVEAYQMSKLMTDFAAGETQGTQCSSLFLYQLLCHVCGSADDIEGTRLLYKLLDDCTKVSCQYTNVSSGSRAEGLNLPDCDYDIMTIIEHIVVSADSSFVDDSKPSLIYKIENSYPDFAQLIIPPGNCFSEDLNRIWSVDSVNGPVVSNRRFKEYFMKNYRDDKIRIHGPCISPEDESVDHLLCFRSQTWPTISSQWLYRVAGCEWPTTDVVAEILDQGILIVPIGSKFGADEDCPIEWRLSFSLAERELIHSWNHTQQLCYIFFKYFKKDLMTFLPFGKTFCSYFLKTALFWLSEEQSQKEWNSHNILACFHALQKRLIYWLRYGFCPHYFIPENNLFDGILNDLFKMILESVIENLLTLVLRSTHYGNSFRTFHFHELQGHSSSDTAFVEKKIAIFSLLKLFRLTLKSCIL</sequence>
<evidence type="ECO:0000256" key="7">
    <source>
        <dbReference type="ARBA" id="ARBA00022840"/>
    </source>
</evidence>
<evidence type="ECO:0000256" key="5">
    <source>
        <dbReference type="ARBA" id="ARBA00022723"/>
    </source>
</evidence>
<dbReference type="OrthoDB" id="6141187at2759"/>
<dbReference type="Gene3D" id="1.10.1410.40">
    <property type="match status" value="1"/>
</dbReference>
<dbReference type="GO" id="GO:0016779">
    <property type="term" value="F:nucleotidyltransferase activity"/>
    <property type="evidence" value="ECO:0007669"/>
    <property type="project" value="UniProtKB-KW"/>
</dbReference>
<evidence type="ECO:0000259" key="10">
    <source>
        <dbReference type="Pfam" id="PF20266"/>
    </source>
</evidence>
<evidence type="ECO:0000256" key="3">
    <source>
        <dbReference type="ARBA" id="ARBA00022679"/>
    </source>
</evidence>
<dbReference type="EMBL" id="UYJE01005538">
    <property type="protein sequence ID" value="VDI38097.1"/>
    <property type="molecule type" value="Genomic_DNA"/>
</dbReference>
<evidence type="ECO:0000256" key="4">
    <source>
        <dbReference type="ARBA" id="ARBA00022695"/>
    </source>
</evidence>
<comment type="cofactor">
    <cofactor evidence="1">
        <name>Mg(2+)</name>
        <dbReference type="ChEBI" id="CHEBI:18420"/>
    </cofactor>
</comment>
<evidence type="ECO:0000256" key="2">
    <source>
        <dbReference type="ARBA" id="ARBA00008307"/>
    </source>
</evidence>
<dbReference type="InterPro" id="IPR046906">
    <property type="entry name" value="Mab-21_HhH/H2TH-like"/>
</dbReference>
<dbReference type="InterPro" id="IPR024810">
    <property type="entry name" value="MAB21L/cGLR"/>
</dbReference>
<organism evidence="11 12">
    <name type="scientific">Mytilus galloprovincialis</name>
    <name type="common">Mediterranean mussel</name>
    <dbReference type="NCBI Taxonomy" id="29158"/>
    <lineage>
        <taxon>Eukaryota</taxon>
        <taxon>Metazoa</taxon>
        <taxon>Spiralia</taxon>
        <taxon>Lophotrochozoa</taxon>
        <taxon>Mollusca</taxon>
        <taxon>Bivalvia</taxon>
        <taxon>Autobranchia</taxon>
        <taxon>Pteriomorphia</taxon>
        <taxon>Mytilida</taxon>
        <taxon>Mytiloidea</taxon>
        <taxon>Mytilidae</taxon>
        <taxon>Mytilinae</taxon>
        <taxon>Mytilus</taxon>
    </lineage>
</organism>
<evidence type="ECO:0000256" key="1">
    <source>
        <dbReference type="ARBA" id="ARBA00001946"/>
    </source>
</evidence>
<keyword evidence="6" id="KW-0547">Nucleotide-binding</keyword>
<dbReference type="SMART" id="SM01265">
    <property type="entry name" value="Mab-21"/>
    <property type="match status" value="1"/>
</dbReference>
<evidence type="ECO:0008006" key="13">
    <source>
        <dbReference type="Google" id="ProtNLM"/>
    </source>
</evidence>
<proteinExistence type="inferred from homology"/>
<dbReference type="GO" id="GO:0046872">
    <property type="term" value="F:metal ion binding"/>
    <property type="evidence" value="ECO:0007669"/>
    <property type="project" value="UniProtKB-KW"/>
</dbReference>
<keyword evidence="3" id="KW-0808">Transferase</keyword>
<keyword evidence="12" id="KW-1185">Reference proteome</keyword>
<keyword evidence="7" id="KW-0067">ATP-binding</keyword>
<keyword evidence="4" id="KW-0548">Nucleotidyltransferase</keyword>
<keyword evidence="8" id="KW-0460">Magnesium</keyword>
<evidence type="ECO:0000256" key="8">
    <source>
        <dbReference type="ARBA" id="ARBA00022842"/>
    </source>
</evidence>
<evidence type="ECO:0000256" key="6">
    <source>
        <dbReference type="ARBA" id="ARBA00022741"/>
    </source>
</evidence>
<dbReference type="PANTHER" id="PTHR10656">
    <property type="entry name" value="CELL FATE DETERMINING PROTEIN MAB21-RELATED"/>
    <property type="match status" value="1"/>
</dbReference>
<comment type="caution">
    <text evidence="11">The sequence shown here is derived from an EMBL/GenBank/DDBJ whole genome shotgun (WGS) entry which is preliminary data.</text>
</comment>
<evidence type="ECO:0000313" key="11">
    <source>
        <dbReference type="EMBL" id="VDI38097.1"/>
    </source>
</evidence>
<dbReference type="AlphaFoldDB" id="A0A8B6EPX3"/>
<reference evidence="11" key="1">
    <citation type="submission" date="2018-11" db="EMBL/GenBank/DDBJ databases">
        <authorList>
            <person name="Alioto T."/>
            <person name="Alioto T."/>
        </authorList>
    </citation>
    <scope>NUCLEOTIDE SEQUENCE</scope>
</reference>
<dbReference type="InterPro" id="IPR046903">
    <property type="entry name" value="Mab-21-like_nuc_Trfase"/>
</dbReference>
<dbReference type="PANTHER" id="PTHR10656:SF42">
    <property type="entry name" value="CYCLIC GMP-AMP SYNTHASE-LIKE PROTEIN-RELATED"/>
    <property type="match status" value="1"/>
</dbReference>
<feature type="domain" description="Mab-21-like HhH/H2TH-like" evidence="10">
    <location>
        <begin position="359"/>
        <end position="445"/>
    </location>
</feature>
<evidence type="ECO:0000259" key="9">
    <source>
        <dbReference type="Pfam" id="PF03281"/>
    </source>
</evidence>
<dbReference type="Proteomes" id="UP000596742">
    <property type="component" value="Unassembled WGS sequence"/>
</dbReference>
<protein>
    <recommendedName>
        <fullName evidence="13">Mab-21-like HhH/H2TH-like domain-containing protein</fullName>
    </recommendedName>
</protein>
<feature type="domain" description="Mab-21-like nucleotidyltransferase" evidence="9">
    <location>
        <begin position="274"/>
        <end position="350"/>
    </location>
</feature>
<dbReference type="Pfam" id="PF20266">
    <property type="entry name" value="Mab-21_C"/>
    <property type="match status" value="1"/>
</dbReference>
<comment type="similarity">
    <text evidence="2">Belongs to the mab-21 family.</text>
</comment>
<evidence type="ECO:0000313" key="12">
    <source>
        <dbReference type="Proteomes" id="UP000596742"/>
    </source>
</evidence>
<name>A0A8B6EPX3_MYTGA</name>
<gene>
    <name evidence="11" type="ORF">MGAL_10B031299</name>
</gene>